<reference evidence="2" key="1">
    <citation type="journal article" date="2014" name="Front. Microbiol.">
        <title>High frequency of phylogenetically diverse reductive dehalogenase-homologous genes in deep subseafloor sedimentary metagenomes.</title>
        <authorList>
            <person name="Kawai M."/>
            <person name="Futagami T."/>
            <person name="Toyoda A."/>
            <person name="Takaki Y."/>
            <person name="Nishi S."/>
            <person name="Hori S."/>
            <person name="Arai W."/>
            <person name="Tsubouchi T."/>
            <person name="Morono Y."/>
            <person name="Uchiyama I."/>
            <person name="Ito T."/>
            <person name="Fujiyama A."/>
            <person name="Inagaki F."/>
            <person name="Takami H."/>
        </authorList>
    </citation>
    <scope>NUCLEOTIDE SEQUENCE</scope>
    <source>
        <strain evidence="2">Expedition CK06-06</strain>
    </source>
</reference>
<protein>
    <recommendedName>
        <fullName evidence="1">Glycosyl transferase family 1 domain-containing protein</fullName>
    </recommendedName>
</protein>
<name>X0Z7K7_9ZZZZ</name>
<dbReference type="Pfam" id="PF00534">
    <property type="entry name" value="Glycos_transf_1"/>
    <property type="match status" value="1"/>
</dbReference>
<dbReference type="SUPFAM" id="SSF53756">
    <property type="entry name" value="UDP-Glycosyltransferase/glycogen phosphorylase"/>
    <property type="match status" value="1"/>
</dbReference>
<dbReference type="PANTHER" id="PTHR12526">
    <property type="entry name" value="GLYCOSYLTRANSFERASE"/>
    <property type="match status" value="1"/>
</dbReference>
<feature type="non-terminal residue" evidence="2">
    <location>
        <position position="121"/>
    </location>
</feature>
<dbReference type="Gene3D" id="3.40.50.2000">
    <property type="entry name" value="Glycogen Phosphorylase B"/>
    <property type="match status" value="1"/>
</dbReference>
<proteinExistence type="predicted"/>
<sequence>MDQVDRNVKNVELLIIGDGPELRRLVSQTKELGIEDFVHFTGYVNNPRKYINLANFLVLPSISEEFGLVLLEAMKESKAVVATKVGGIPEVVKDGQTGILVKPKHSDQLAQAMLELLQDPK</sequence>
<organism evidence="2">
    <name type="scientific">marine sediment metagenome</name>
    <dbReference type="NCBI Taxonomy" id="412755"/>
    <lineage>
        <taxon>unclassified sequences</taxon>
        <taxon>metagenomes</taxon>
        <taxon>ecological metagenomes</taxon>
    </lineage>
</organism>
<feature type="domain" description="Glycosyl transferase family 1" evidence="1">
    <location>
        <begin position="3"/>
        <end position="121"/>
    </location>
</feature>
<dbReference type="PANTHER" id="PTHR12526:SF634">
    <property type="entry name" value="BLL3361 PROTEIN"/>
    <property type="match status" value="1"/>
</dbReference>
<evidence type="ECO:0000313" key="2">
    <source>
        <dbReference type="EMBL" id="GAG65390.1"/>
    </source>
</evidence>
<gene>
    <name evidence="2" type="ORF">S01H4_17877</name>
</gene>
<dbReference type="AlphaFoldDB" id="X0Z7K7"/>
<evidence type="ECO:0000259" key="1">
    <source>
        <dbReference type="Pfam" id="PF00534"/>
    </source>
</evidence>
<dbReference type="EMBL" id="BART01007896">
    <property type="protein sequence ID" value="GAG65390.1"/>
    <property type="molecule type" value="Genomic_DNA"/>
</dbReference>
<dbReference type="GO" id="GO:0016757">
    <property type="term" value="F:glycosyltransferase activity"/>
    <property type="evidence" value="ECO:0007669"/>
    <property type="project" value="InterPro"/>
</dbReference>
<accession>X0Z7K7</accession>
<comment type="caution">
    <text evidence="2">The sequence shown here is derived from an EMBL/GenBank/DDBJ whole genome shotgun (WGS) entry which is preliminary data.</text>
</comment>
<dbReference type="InterPro" id="IPR001296">
    <property type="entry name" value="Glyco_trans_1"/>
</dbReference>